<sequence length="482" mass="54764">MELVAAMMYYSINYHAVCSFFIFFFLHAHVRMDGSSNNFAGNLQGSPGQMDNNHLMFNMHSPMNASDQAMQMTPPLSMIPATSHFQVPMPQMTGAYQQAMFGGQFHGHFPASPQFVSQGYSGGNDQGQQQPSQEAIPGNANEDEVEEVPASQVPQPQGKKKGACHRGPGYEVEEDRVLVSGWLNISKDAATGTNQDKVAFYKRLRQYYIDNCATQNQRSLNSIQQRWSTIQTRVSRFCSILRLIERSNQSGKSYQDMVNEAIKEFQKTEPWHYGHCWEMLKDEPKWNEKVLEILQQNKGKSKQDASPTDTPTESAEEVSSLPARPEGRDSVKKRRATRFGDTSSSSVAVDMLKKMNDRGQEMDEIDAKHKAELMSLERAKFELQQKQWQAKLDMMFECSRLDREVTREQIKVQREGIEAQVKVQMQALEVERMKNDTQIMFTDATKLASGLREWVLKRQMEIMIRDGVHSNAGDSGNNDSRG</sequence>
<dbReference type="EMBL" id="CM029047">
    <property type="protein sequence ID" value="KAG2581530.1"/>
    <property type="molecule type" value="Genomic_DNA"/>
</dbReference>
<evidence type="ECO:0000256" key="2">
    <source>
        <dbReference type="SAM" id="Phobius"/>
    </source>
</evidence>
<dbReference type="PANTHER" id="PTHR45125:SF40">
    <property type="entry name" value="OS06G0117800 PROTEIN"/>
    <property type="match status" value="1"/>
</dbReference>
<feature type="transmembrane region" description="Helical" evidence="2">
    <location>
        <begin position="12"/>
        <end position="30"/>
    </location>
</feature>
<evidence type="ECO:0000313" key="5">
    <source>
        <dbReference type="Proteomes" id="UP000823388"/>
    </source>
</evidence>
<accession>A0A8T0R8K6</accession>
<dbReference type="Proteomes" id="UP000823388">
    <property type="component" value="Chromosome 6K"/>
</dbReference>
<dbReference type="InterPro" id="IPR029466">
    <property type="entry name" value="NAM-associated_C"/>
</dbReference>
<keyword evidence="2" id="KW-0472">Membrane</keyword>
<feature type="region of interest" description="Disordered" evidence="1">
    <location>
        <begin position="114"/>
        <end position="168"/>
    </location>
</feature>
<dbReference type="Pfam" id="PF14303">
    <property type="entry name" value="NAM-associated"/>
    <property type="match status" value="1"/>
</dbReference>
<protein>
    <recommendedName>
        <fullName evidence="3">No apical meristem-associated C-terminal domain-containing protein</fullName>
    </recommendedName>
</protein>
<name>A0A8T0R8K6_PANVG</name>
<reference evidence="4" key="1">
    <citation type="submission" date="2020-05" db="EMBL/GenBank/DDBJ databases">
        <title>WGS assembly of Panicum virgatum.</title>
        <authorList>
            <person name="Lovell J.T."/>
            <person name="Jenkins J."/>
            <person name="Shu S."/>
            <person name="Juenger T.E."/>
            <person name="Schmutz J."/>
        </authorList>
    </citation>
    <scope>NUCLEOTIDE SEQUENCE</scope>
    <source>
        <strain evidence="4">AP13</strain>
    </source>
</reference>
<evidence type="ECO:0000256" key="1">
    <source>
        <dbReference type="SAM" id="MobiDB-lite"/>
    </source>
</evidence>
<evidence type="ECO:0000313" key="4">
    <source>
        <dbReference type="EMBL" id="KAG2581530.1"/>
    </source>
</evidence>
<feature type="compositionally biased region" description="Polar residues" evidence="1">
    <location>
        <begin position="295"/>
        <end position="313"/>
    </location>
</feature>
<proteinExistence type="predicted"/>
<organism evidence="4 5">
    <name type="scientific">Panicum virgatum</name>
    <name type="common">Blackwell switchgrass</name>
    <dbReference type="NCBI Taxonomy" id="38727"/>
    <lineage>
        <taxon>Eukaryota</taxon>
        <taxon>Viridiplantae</taxon>
        <taxon>Streptophyta</taxon>
        <taxon>Embryophyta</taxon>
        <taxon>Tracheophyta</taxon>
        <taxon>Spermatophyta</taxon>
        <taxon>Magnoliopsida</taxon>
        <taxon>Liliopsida</taxon>
        <taxon>Poales</taxon>
        <taxon>Poaceae</taxon>
        <taxon>PACMAD clade</taxon>
        <taxon>Panicoideae</taxon>
        <taxon>Panicodae</taxon>
        <taxon>Paniceae</taxon>
        <taxon>Panicinae</taxon>
        <taxon>Panicum</taxon>
        <taxon>Panicum sect. Hiantes</taxon>
    </lineage>
</organism>
<dbReference type="AlphaFoldDB" id="A0A8T0R8K6"/>
<keyword evidence="5" id="KW-1185">Reference proteome</keyword>
<keyword evidence="2" id="KW-0812">Transmembrane</keyword>
<gene>
    <name evidence="4" type="ORF">PVAP13_6KG172435</name>
</gene>
<keyword evidence="2" id="KW-1133">Transmembrane helix</keyword>
<evidence type="ECO:0000259" key="3">
    <source>
        <dbReference type="Pfam" id="PF14303"/>
    </source>
</evidence>
<dbReference type="PANTHER" id="PTHR45125">
    <property type="entry name" value="F21J9.4-RELATED"/>
    <property type="match status" value="1"/>
</dbReference>
<feature type="domain" description="No apical meristem-associated C-terminal" evidence="3">
    <location>
        <begin position="272"/>
        <end position="462"/>
    </location>
</feature>
<comment type="caution">
    <text evidence="4">The sequence shown here is derived from an EMBL/GenBank/DDBJ whole genome shotgun (WGS) entry which is preliminary data.</text>
</comment>
<feature type="region of interest" description="Disordered" evidence="1">
    <location>
        <begin position="295"/>
        <end position="349"/>
    </location>
</feature>